<feature type="DNA-binding region" description="H-T-H motif" evidence="2">
    <location>
        <begin position="26"/>
        <end position="45"/>
    </location>
</feature>
<protein>
    <submittedName>
        <fullName evidence="4">Dihydroxyacetone kinase regulator</fullName>
    </submittedName>
</protein>
<evidence type="ECO:0000256" key="1">
    <source>
        <dbReference type="ARBA" id="ARBA00023125"/>
    </source>
</evidence>
<gene>
    <name evidence="4" type="ORF">ABID24_002665</name>
</gene>
<accession>A0ABV2M4S6</accession>
<keyword evidence="1 2" id="KW-0238">DNA-binding</keyword>
<dbReference type="InterPro" id="IPR009057">
    <property type="entry name" value="Homeodomain-like_sf"/>
</dbReference>
<dbReference type="Gene3D" id="1.10.357.10">
    <property type="entry name" value="Tetracycline Repressor, domain 2"/>
    <property type="match status" value="1"/>
</dbReference>
<evidence type="ECO:0000313" key="4">
    <source>
        <dbReference type="EMBL" id="MET3751406.1"/>
    </source>
</evidence>
<evidence type="ECO:0000259" key="3">
    <source>
        <dbReference type="PROSITE" id="PS50977"/>
    </source>
</evidence>
<dbReference type="PROSITE" id="PS50977">
    <property type="entry name" value="HTH_TETR_2"/>
    <property type="match status" value="1"/>
</dbReference>
<keyword evidence="5" id="KW-1185">Reference proteome</keyword>
<dbReference type="InterPro" id="IPR039532">
    <property type="entry name" value="TetR_C_Firmicutes"/>
</dbReference>
<organism evidence="4 5">
    <name type="scientific">Blautia caecimuris</name>
    <dbReference type="NCBI Taxonomy" id="1796615"/>
    <lineage>
        <taxon>Bacteria</taxon>
        <taxon>Bacillati</taxon>
        <taxon>Bacillota</taxon>
        <taxon>Clostridia</taxon>
        <taxon>Lachnospirales</taxon>
        <taxon>Lachnospiraceae</taxon>
        <taxon>Blautia</taxon>
    </lineage>
</organism>
<evidence type="ECO:0000256" key="2">
    <source>
        <dbReference type="PROSITE-ProRule" id="PRU00335"/>
    </source>
</evidence>
<keyword evidence="4" id="KW-0418">Kinase</keyword>
<dbReference type="PANTHER" id="PTHR43479">
    <property type="entry name" value="ACREF/ENVCD OPERON REPRESSOR-RELATED"/>
    <property type="match status" value="1"/>
</dbReference>
<sequence length="187" mass="21826">MQNMTKYALKESLKRLMLKKSLDRITINDLTSDCGISRMTFYYHFRDIYDLAEWTCLEESRKALQGKKTYDTWQEGLVQIFEAVYENKTLVQNACHAIGREKIENYLFKLTHDLIMGVVQEQSAELSITEEQKNFIADFYKYSLVGILLDWISRGMKDDYQAMTDNICTTLHGCIANSIHNYTDQGK</sequence>
<dbReference type="EMBL" id="JBEPMJ010000021">
    <property type="protein sequence ID" value="MET3751406.1"/>
    <property type="molecule type" value="Genomic_DNA"/>
</dbReference>
<dbReference type="Pfam" id="PF14278">
    <property type="entry name" value="TetR_C_8"/>
    <property type="match status" value="1"/>
</dbReference>
<feature type="domain" description="HTH tetR-type" evidence="3">
    <location>
        <begin position="3"/>
        <end position="63"/>
    </location>
</feature>
<dbReference type="InterPro" id="IPR050624">
    <property type="entry name" value="HTH-type_Tx_Regulator"/>
</dbReference>
<dbReference type="InterPro" id="IPR001647">
    <property type="entry name" value="HTH_TetR"/>
</dbReference>
<reference evidence="4 5" key="1">
    <citation type="submission" date="2024-06" db="EMBL/GenBank/DDBJ databases">
        <title>Genomic Encyclopedia of Type Strains, Phase IV (KMG-IV): sequencing the most valuable type-strain genomes for metagenomic binning, comparative biology and taxonomic classification.</title>
        <authorList>
            <person name="Goeker M."/>
        </authorList>
    </citation>
    <scope>NUCLEOTIDE SEQUENCE [LARGE SCALE GENOMIC DNA]</scope>
    <source>
        <strain evidence="4 5">DSM 29492</strain>
    </source>
</reference>
<proteinExistence type="predicted"/>
<dbReference type="Proteomes" id="UP001549106">
    <property type="component" value="Unassembled WGS sequence"/>
</dbReference>
<dbReference type="PANTHER" id="PTHR43479:SF7">
    <property type="entry name" value="TETR-FAMILY TRANSCRIPTIONAL REGULATOR"/>
    <property type="match status" value="1"/>
</dbReference>
<name>A0ABV2M4S6_9FIRM</name>
<dbReference type="GO" id="GO:0016301">
    <property type="term" value="F:kinase activity"/>
    <property type="evidence" value="ECO:0007669"/>
    <property type="project" value="UniProtKB-KW"/>
</dbReference>
<evidence type="ECO:0000313" key="5">
    <source>
        <dbReference type="Proteomes" id="UP001549106"/>
    </source>
</evidence>
<dbReference type="SUPFAM" id="SSF46689">
    <property type="entry name" value="Homeodomain-like"/>
    <property type="match status" value="1"/>
</dbReference>
<keyword evidence="4" id="KW-0808">Transferase</keyword>
<dbReference type="RefSeq" id="WP_138271458.1">
    <property type="nucleotide sequence ID" value="NZ_BAABXP010000002.1"/>
</dbReference>
<comment type="caution">
    <text evidence="4">The sequence shown here is derived from an EMBL/GenBank/DDBJ whole genome shotgun (WGS) entry which is preliminary data.</text>
</comment>